<keyword evidence="1" id="KW-0547">Nucleotide-binding</keyword>
<evidence type="ECO:0000256" key="2">
    <source>
        <dbReference type="ARBA" id="ARBA00022840"/>
    </source>
</evidence>
<evidence type="ECO:0000313" key="5">
    <source>
        <dbReference type="EMBL" id="WXG69903.1"/>
    </source>
</evidence>
<dbReference type="Gene3D" id="3.40.50.12780">
    <property type="entry name" value="N-terminal domain of ligase-like"/>
    <property type="match status" value="1"/>
</dbReference>
<dbReference type="InterPro" id="IPR042099">
    <property type="entry name" value="ANL_N_sf"/>
</dbReference>
<evidence type="ECO:0000259" key="4">
    <source>
        <dbReference type="Pfam" id="PF00501"/>
    </source>
</evidence>
<keyword evidence="6" id="KW-1185">Reference proteome</keyword>
<evidence type="ECO:0000256" key="1">
    <source>
        <dbReference type="ARBA" id="ARBA00022741"/>
    </source>
</evidence>
<dbReference type="Gene3D" id="3.30.300.30">
    <property type="match status" value="1"/>
</dbReference>
<dbReference type="RefSeq" id="WP_338890966.1">
    <property type="nucleotide sequence ID" value="NZ_CP147846.1"/>
</dbReference>
<dbReference type="PANTHER" id="PTHR43272">
    <property type="entry name" value="LONG-CHAIN-FATTY-ACID--COA LIGASE"/>
    <property type="match status" value="1"/>
</dbReference>
<organism evidence="5 6">
    <name type="scientific">Rhodococcus sovatensis</name>
    <dbReference type="NCBI Taxonomy" id="1805840"/>
    <lineage>
        <taxon>Bacteria</taxon>
        <taxon>Bacillati</taxon>
        <taxon>Actinomycetota</taxon>
        <taxon>Actinomycetes</taxon>
        <taxon>Mycobacteriales</taxon>
        <taxon>Nocardiaceae</taxon>
        <taxon>Rhodococcus</taxon>
    </lineage>
</organism>
<name>A0ABZ2PL59_9NOCA</name>
<evidence type="ECO:0000313" key="6">
    <source>
        <dbReference type="Proteomes" id="UP001432000"/>
    </source>
</evidence>
<dbReference type="Pfam" id="PF23562">
    <property type="entry name" value="AMP-binding_C_3"/>
    <property type="match status" value="1"/>
</dbReference>
<protein>
    <submittedName>
        <fullName evidence="5">AMP-dependent synthetase/ligase</fullName>
    </submittedName>
</protein>
<proteinExistence type="predicted"/>
<gene>
    <name evidence="5" type="ORF">WDS16_04975</name>
</gene>
<dbReference type="Proteomes" id="UP001432000">
    <property type="component" value="Chromosome"/>
</dbReference>
<reference evidence="5 6" key="1">
    <citation type="submission" date="2024-03" db="EMBL/GenBank/DDBJ databases">
        <title>Natural products discovery in diverse microorganisms through a two-stage MS feature dereplication strategy.</title>
        <authorList>
            <person name="Zhang R."/>
        </authorList>
    </citation>
    <scope>NUCLEOTIDE SEQUENCE [LARGE SCALE GENOMIC DNA]</scope>
    <source>
        <strain evidence="5 6">18930</strain>
    </source>
</reference>
<dbReference type="PROSITE" id="PS00455">
    <property type="entry name" value="AMP_BINDING"/>
    <property type="match status" value="1"/>
</dbReference>
<dbReference type="Pfam" id="PF00501">
    <property type="entry name" value="AMP-binding"/>
    <property type="match status" value="1"/>
</dbReference>
<dbReference type="InterPro" id="IPR020845">
    <property type="entry name" value="AMP-binding_CS"/>
</dbReference>
<dbReference type="InterPro" id="IPR000873">
    <property type="entry name" value="AMP-dep_synth/lig_dom"/>
</dbReference>
<dbReference type="CDD" id="cd05907">
    <property type="entry name" value="VL_LC_FACS_like"/>
    <property type="match status" value="1"/>
</dbReference>
<dbReference type="SUPFAM" id="SSF56801">
    <property type="entry name" value="Acetyl-CoA synthetase-like"/>
    <property type="match status" value="1"/>
</dbReference>
<comment type="catalytic activity">
    <reaction evidence="3">
        <text>a long-chain fatty acid + ATP + CoA = a long-chain fatty acyl-CoA + AMP + diphosphate</text>
        <dbReference type="Rhea" id="RHEA:15421"/>
        <dbReference type="ChEBI" id="CHEBI:30616"/>
        <dbReference type="ChEBI" id="CHEBI:33019"/>
        <dbReference type="ChEBI" id="CHEBI:57287"/>
        <dbReference type="ChEBI" id="CHEBI:57560"/>
        <dbReference type="ChEBI" id="CHEBI:83139"/>
        <dbReference type="ChEBI" id="CHEBI:456215"/>
        <dbReference type="EC" id="6.2.1.3"/>
    </reaction>
    <physiologicalReaction direction="left-to-right" evidence="3">
        <dbReference type="Rhea" id="RHEA:15422"/>
    </physiologicalReaction>
</comment>
<keyword evidence="2" id="KW-0067">ATP-binding</keyword>
<dbReference type="InterPro" id="IPR045851">
    <property type="entry name" value="AMP-bd_C_sf"/>
</dbReference>
<accession>A0ABZ2PL59</accession>
<evidence type="ECO:0000256" key="3">
    <source>
        <dbReference type="ARBA" id="ARBA00024484"/>
    </source>
</evidence>
<dbReference type="EMBL" id="CP147846">
    <property type="protein sequence ID" value="WXG69903.1"/>
    <property type="molecule type" value="Genomic_DNA"/>
</dbReference>
<sequence>MNTQSFSGPGVELAEKSGLSSIIFDAADRTPGRPSLREIGKSESLTCLEVSDRVRNLASALVEAGVDVGERVAVLGRTSLDWVVLDLAVLAVGGVLVPVYPTSSPEQISHIVADSGSTHFAAESEFDAERLRDAGAATVLSFETVSQWSRSTSRRTPDERIAAVHRDDLAMIVYTSGTTGPAKGCMLSHGNMFAAAVNTVVRTGGMFGGTADEQAVTALGLPLAHVFGQTILFATLYGGSETHLLPGIPDTVAALPRIKPTFLALVPYALEKIRKAARSHLEEGVEDAAVSDGLTLLRSGKQASVAVPARPVLGMLGGRLRSVISGGASLDDSTAGFYAGFGVDILNCYGMTESATAVTVNEPKTNRIGTVGRPIPGTTVAIAPDGEVLVRGANVTRGYWGAAADRSPVDADGWLHTGDIGEIDDGYLRITGRKKEILVTSGGKNVAPTPLEDRIRLHPLVSNAVVIGDGRAYVAALITLDPAAVGLDDTLVRAELQAAVDDANSLVSRAESIRQFRVLSVDFTVDSGLLTSSLKLKRAAIDATFATEIADIYDMATPQTVR</sequence>
<feature type="domain" description="AMP-dependent synthetase/ligase" evidence="4">
    <location>
        <begin position="25"/>
        <end position="400"/>
    </location>
</feature>
<dbReference type="PANTHER" id="PTHR43272:SF33">
    <property type="entry name" value="AMP-BINDING DOMAIN-CONTAINING PROTEIN-RELATED"/>
    <property type="match status" value="1"/>
</dbReference>